<evidence type="ECO:0000256" key="6">
    <source>
        <dbReference type="ARBA" id="ARBA00023136"/>
    </source>
</evidence>
<evidence type="ECO:0000256" key="2">
    <source>
        <dbReference type="ARBA" id="ARBA00007965"/>
    </source>
</evidence>
<dbReference type="eggNOG" id="KOG1479">
    <property type="taxonomic scope" value="Eukaryota"/>
</dbReference>
<feature type="compositionally biased region" description="Basic and acidic residues" evidence="7">
    <location>
        <begin position="259"/>
        <end position="284"/>
    </location>
</feature>
<dbReference type="GO" id="GO:0005886">
    <property type="term" value="C:plasma membrane"/>
    <property type="evidence" value="ECO:0007669"/>
    <property type="project" value="TreeGrafter"/>
</dbReference>
<feature type="transmembrane region" description="Helical" evidence="8">
    <location>
        <begin position="370"/>
        <end position="392"/>
    </location>
</feature>
<feature type="region of interest" description="Disordered" evidence="7">
    <location>
        <begin position="256"/>
        <end position="285"/>
    </location>
</feature>
<feature type="transmembrane region" description="Helical" evidence="8">
    <location>
        <begin position="32"/>
        <end position="54"/>
    </location>
</feature>
<evidence type="ECO:0000256" key="4">
    <source>
        <dbReference type="ARBA" id="ARBA00022692"/>
    </source>
</evidence>
<name>G4TE18_SERID</name>
<evidence type="ECO:0000256" key="3">
    <source>
        <dbReference type="ARBA" id="ARBA00022448"/>
    </source>
</evidence>
<evidence type="ECO:0008006" key="11">
    <source>
        <dbReference type="Google" id="ProtNLM"/>
    </source>
</evidence>
<dbReference type="Pfam" id="PF01733">
    <property type="entry name" value="Nucleoside_tran"/>
    <property type="match status" value="1"/>
</dbReference>
<comment type="subcellular location">
    <subcellularLocation>
        <location evidence="1">Membrane</location>
        <topology evidence="1">Multi-pass membrane protein</topology>
    </subcellularLocation>
</comment>
<feature type="transmembrane region" description="Helical" evidence="8">
    <location>
        <begin position="172"/>
        <end position="194"/>
    </location>
</feature>
<evidence type="ECO:0000313" key="10">
    <source>
        <dbReference type="Proteomes" id="UP000007148"/>
    </source>
</evidence>
<evidence type="ECO:0000256" key="5">
    <source>
        <dbReference type="ARBA" id="ARBA00022989"/>
    </source>
</evidence>
<evidence type="ECO:0000313" key="9">
    <source>
        <dbReference type="EMBL" id="CCA69561.1"/>
    </source>
</evidence>
<dbReference type="GO" id="GO:0034257">
    <property type="term" value="F:nicotinamide riboside transmembrane transporter activity"/>
    <property type="evidence" value="ECO:0007669"/>
    <property type="project" value="TreeGrafter"/>
</dbReference>
<feature type="transmembrane region" description="Helical" evidence="8">
    <location>
        <begin position="90"/>
        <end position="111"/>
    </location>
</feature>
<accession>G4TE18</accession>
<dbReference type="OMA" id="YQCIPEA"/>
<feature type="transmembrane region" description="Helical" evidence="8">
    <location>
        <begin position="338"/>
        <end position="358"/>
    </location>
</feature>
<protein>
    <recommendedName>
        <fullName evidence="11">Nucleoside transporter</fullName>
    </recommendedName>
</protein>
<feature type="transmembrane region" description="Helical" evidence="8">
    <location>
        <begin position="66"/>
        <end position="84"/>
    </location>
</feature>
<proteinExistence type="inferred from homology"/>
<keyword evidence="6 8" id="KW-0472">Membrane</keyword>
<comment type="caution">
    <text evidence="9">The sequence shown here is derived from an EMBL/GenBank/DDBJ whole genome shotgun (WGS) entry which is preliminary data.</text>
</comment>
<dbReference type="Proteomes" id="UP000007148">
    <property type="component" value="Unassembled WGS sequence"/>
</dbReference>
<keyword evidence="4 8" id="KW-0812">Transmembrane</keyword>
<dbReference type="GO" id="GO:0000329">
    <property type="term" value="C:fungal-type vacuole membrane"/>
    <property type="evidence" value="ECO:0007669"/>
    <property type="project" value="TreeGrafter"/>
</dbReference>
<feature type="transmembrane region" description="Helical" evidence="8">
    <location>
        <begin position="463"/>
        <end position="489"/>
    </location>
</feature>
<keyword evidence="10" id="KW-1185">Reference proteome</keyword>
<comment type="similarity">
    <text evidence="2">Belongs to the SLC29A/ENT transporter (TC 2.A.57) family.</text>
</comment>
<dbReference type="OrthoDB" id="10261753at2759"/>
<dbReference type="GO" id="GO:0015205">
    <property type="term" value="F:nucleobase transmembrane transporter activity"/>
    <property type="evidence" value="ECO:0007669"/>
    <property type="project" value="TreeGrafter"/>
</dbReference>
<feature type="transmembrane region" description="Helical" evidence="8">
    <location>
        <begin position="303"/>
        <end position="326"/>
    </location>
</feature>
<feature type="transmembrane region" description="Helical" evidence="8">
    <location>
        <begin position="132"/>
        <end position="152"/>
    </location>
</feature>
<dbReference type="HOGENOM" id="CLU_021611_1_1_1"/>
<dbReference type="STRING" id="1109443.G4TE18"/>
<dbReference type="PANTHER" id="PTHR10332:SF88">
    <property type="entry name" value="EQUILIBRATIVE NUCLEOSIDE TRANSPORTER 1, ISOFORM A"/>
    <property type="match status" value="1"/>
</dbReference>
<dbReference type="AlphaFoldDB" id="G4TE18"/>
<evidence type="ECO:0000256" key="1">
    <source>
        <dbReference type="ARBA" id="ARBA00004141"/>
    </source>
</evidence>
<dbReference type="InterPro" id="IPR002259">
    <property type="entry name" value="Eqnu_transpt"/>
</dbReference>
<dbReference type="PANTHER" id="PTHR10332">
    <property type="entry name" value="EQUILIBRATIVE NUCLEOSIDE TRANSPORTER"/>
    <property type="match status" value="1"/>
</dbReference>
<evidence type="ECO:0000256" key="7">
    <source>
        <dbReference type="SAM" id="MobiDB-lite"/>
    </source>
</evidence>
<feature type="transmembrane region" description="Helical" evidence="8">
    <location>
        <begin position="426"/>
        <end position="451"/>
    </location>
</feature>
<gene>
    <name evidence="9" type="ORF">PIIN_03500</name>
</gene>
<keyword evidence="5 8" id="KW-1133">Transmembrane helix</keyword>
<keyword evidence="3" id="KW-0813">Transport</keyword>
<reference evidence="9 10" key="1">
    <citation type="journal article" date="2011" name="PLoS Pathog.">
        <title>Endophytic Life Strategies Decoded by Genome and Transcriptome Analyses of the Mutualistic Root Symbiont Piriformospora indica.</title>
        <authorList>
            <person name="Zuccaro A."/>
            <person name="Lahrmann U."/>
            <person name="Guldener U."/>
            <person name="Langen G."/>
            <person name="Pfiffi S."/>
            <person name="Biedenkopf D."/>
            <person name="Wong P."/>
            <person name="Samans B."/>
            <person name="Grimm C."/>
            <person name="Basiewicz M."/>
            <person name="Murat C."/>
            <person name="Martin F."/>
            <person name="Kogel K.H."/>
        </authorList>
    </citation>
    <scope>NUCLEOTIDE SEQUENCE [LARGE SCALE GENOMIC DNA]</scope>
    <source>
        <strain evidence="9 10">DSM 11827</strain>
    </source>
</reference>
<dbReference type="PIRSF" id="PIRSF016379">
    <property type="entry name" value="ENT"/>
    <property type="match status" value="1"/>
</dbReference>
<organism evidence="9 10">
    <name type="scientific">Serendipita indica (strain DSM 11827)</name>
    <name type="common">Root endophyte fungus</name>
    <name type="synonym">Piriformospora indica</name>
    <dbReference type="NCBI Taxonomy" id="1109443"/>
    <lineage>
        <taxon>Eukaryota</taxon>
        <taxon>Fungi</taxon>
        <taxon>Dikarya</taxon>
        <taxon>Basidiomycota</taxon>
        <taxon>Agaricomycotina</taxon>
        <taxon>Agaricomycetes</taxon>
        <taxon>Sebacinales</taxon>
        <taxon>Serendipitaceae</taxon>
        <taxon>Serendipita</taxon>
    </lineage>
</organism>
<dbReference type="InParanoid" id="G4TE18"/>
<evidence type="ECO:0000256" key="8">
    <source>
        <dbReference type="SAM" id="Phobius"/>
    </source>
</evidence>
<sequence>MLGFAVLLPWNSMITAIPFFLERLSGSALRSLFSSYFSAIYQLASFVALAHASYTAATASKSRRITVSHAVLTVTLGSLFISTLIPSAPLPYFCFALAMGATQAIAGSYLLTSVVSYTSYFGAMAMQSMMSGQAAVAVIVSIVQLIITLSTSSRKPSGDHRPPKSGPARSPISKSATYFFLIATFGLSFSYMAYRRLTRMPLFRKTVAKFEGAKISAVAAQYAALPEDDPTAPLTAGIDSEDEEDGALLAMSASVGSLRDQERTPETQAHANHDLERDTAREGAAESEPSASISFWKVWWTNAMYNVSVMIIYIVTLALFPAVTAAVRSVRPDAKPQVFTAVHFLVYNSSDWFGRFICSFRIFQIWSRKKLMALSVSRIVFVVLFLACNVNLSATPPETGTDPALRSLHTKPEGSSGDVPLINSDAAFFALLAAFGVSNGWLTSLIMMAAPSLEHNKRMRKEWVDVAAVATSFSLATGLVLGSIANFGIRGIACGCNPLVH</sequence>
<dbReference type="EMBL" id="CAFZ01000058">
    <property type="protein sequence ID" value="CCA69561.1"/>
    <property type="molecule type" value="Genomic_DNA"/>
</dbReference>